<dbReference type="InterPro" id="IPR019587">
    <property type="entry name" value="Polyketide_cyclase/dehydratase"/>
</dbReference>
<organism evidence="1 2">
    <name type="scientific">Hymenobacter armeniacus</name>
    <dbReference type="NCBI Taxonomy" id="2771358"/>
    <lineage>
        <taxon>Bacteria</taxon>
        <taxon>Pseudomonadati</taxon>
        <taxon>Bacteroidota</taxon>
        <taxon>Cytophagia</taxon>
        <taxon>Cytophagales</taxon>
        <taxon>Hymenobacteraceae</taxon>
        <taxon>Hymenobacter</taxon>
    </lineage>
</organism>
<proteinExistence type="predicted"/>
<dbReference type="Proteomes" id="UP000606003">
    <property type="component" value="Unassembled WGS sequence"/>
</dbReference>
<name>A0ABR8JP21_9BACT</name>
<dbReference type="Pfam" id="PF10604">
    <property type="entry name" value="Polyketide_cyc2"/>
    <property type="match status" value="1"/>
</dbReference>
<dbReference type="EMBL" id="JACXAC010000002">
    <property type="protein sequence ID" value="MBD2721598.1"/>
    <property type="molecule type" value="Genomic_DNA"/>
</dbReference>
<accession>A0ABR8JP21</accession>
<sequence length="145" mass="15770">MNVLTNPSAPVQTRQRLVINAAPARVWAVLTHIDGWAAWQPDIKRPHLRGPLQVGTPFSWKSSGVGIRSELHTVAPAAEFGWTGHSLGTFAIHNWTLKAVPGGTEVTVDETMEGLLARLLKGPLTRGLAQGTQQWLARLKAEAEK</sequence>
<dbReference type="Gene3D" id="3.30.530.20">
    <property type="match status" value="1"/>
</dbReference>
<dbReference type="InterPro" id="IPR023393">
    <property type="entry name" value="START-like_dom_sf"/>
</dbReference>
<protein>
    <submittedName>
        <fullName evidence="1">SRPBCC family protein</fullName>
    </submittedName>
</protein>
<evidence type="ECO:0000313" key="2">
    <source>
        <dbReference type="Proteomes" id="UP000606003"/>
    </source>
</evidence>
<comment type="caution">
    <text evidence="1">The sequence shown here is derived from an EMBL/GenBank/DDBJ whole genome shotgun (WGS) entry which is preliminary data.</text>
</comment>
<reference evidence="1 2" key="1">
    <citation type="submission" date="2020-09" db="EMBL/GenBank/DDBJ databases">
        <authorList>
            <person name="Kim M.K."/>
        </authorList>
    </citation>
    <scope>NUCLEOTIDE SEQUENCE [LARGE SCALE GENOMIC DNA]</scope>
    <source>
        <strain evidence="1 2">BT189</strain>
    </source>
</reference>
<dbReference type="RefSeq" id="WP_190922873.1">
    <property type="nucleotide sequence ID" value="NZ_JACXAC010000002.1"/>
</dbReference>
<keyword evidence="2" id="KW-1185">Reference proteome</keyword>
<gene>
    <name evidence="1" type="ORF">IC234_05610</name>
</gene>
<evidence type="ECO:0000313" key="1">
    <source>
        <dbReference type="EMBL" id="MBD2721598.1"/>
    </source>
</evidence>
<dbReference type="SUPFAM" id="SSF55961">
    <property type="entry name" value="Bet v1-like"/>
    <property type="match status" value="1"/>
</dbReference>